<reference evidence="1 2" key="1">
    <citation type="submission" date="2013-08" db="EMBL/GenBank/DDBJ databases">
        <authorList>
            <person name="Stouthamer R."/>
            <person name="Nunney L."/>
        </authorList>
    </citation>
    <scope>NUCLEOTIDE SEQUENCE [LARGE SCALE GENOMIC DNA]</scope>
    <source>
        <strain evidence="2">ann-1</strain>
    </source>
</reference>
<dbReference type="HOGENOM" id="CLU_2811522_0_0_6"/>
<dbReference type="KEGG" id="xfs:D934_13475"/>
<dbReference type="AlphaFoldDB" id="A0A060HD56"/>
<dbReference type="Proteomes" id="UP000027215">
    <property type="component" value="Chromosome"/>
</dbReference>
<dbReference type="EMBL" id="CP006696">
    <property type="protein sequence ID" value="AIC10852.1"/>
    <property type="molecule type" value="Genomic_DNA"/>
</dbReference>
<protein>
    <submittedName>
        <fullName evidence="1">Uncharacterized protein</fullName>
    </submittedName>
</protein>
<dbReference type="PATRIC" id="fig|155920.8.peg.3193"/>
<sequence>MLIKIHMVRYVVLFAMSIESSPRAWMLPDALIRQVAVFSGSARMSIAESQGDYCKYFLMIKFSGEVKVKCIAFLY</sequence>
<name>A0A060HD56_XYLFS</name>
<gene>
    <name evidence="1" type="ORF">D934_13475</name>
</gene>
<organism evidence="1 2">
    <name type="scientific">Xylella fastidiosa subsp. sandyi Ann-1</name>
    <dbReference type="NCBI Taxonomy" id="155920"/>
    <lineage>
        <taxon>Bacteria</taxon>
        <taxon>Pseudomonadati</taxon>
        <taxon>Pseudomonadota</taxon>
        <taxon>Gammaproteobacteria</taxon>
        <taxon>Lysobacterales</taxon>
        <taxon>Lysobacteraceae</taxon>
        <taxon>Xylella</taxon>
    </lineage>
</organism>
<dbReference type="RefSeq" id="WP_020851239.1">
    <property type="nucleotide sequence ID" value="NZ_CP006696.1"/>
</dbReference>
<evidence type="ECO:0000313" key="2">
    <source>
        <dbReference type="Proteomes" id="UP000027215"/>
    </source>
</evidence>
<accession>A0A060HD56</accession>
<proteinExistence type="predicted"/>
<evidence type="ECO:0000313" key="1">
    <source>
        <dbReference type="EMBL" id="AIC10852.1"/>
    </source>
</evidence>